<dbReference type="Proteomes" id="UP000641646">
    <property type="component" value="Unassembled WGS sequence"/>
</dbReference>
<feature type="domain" description="Glycosyltransferase subfamily 4-like N-terminal" evidence="2">
    <location>
        <begin position="286"/>
        <end position="431"/>
    </location>
</feature>
<evidence type="ECO:0000313" key="4">
    <source>
        <dbReference type="Proteomes" id="UP000641646"/>
    </source>
</evidence>
<dbReference type="Gene3D" id="3.40.50.2000">
    <property type="entry name" value="Glycogen Phosphorylase B"/>
    <property type="match status" value="2"/>
</dbReference>
<gene>
    <name evidence="3" type="ORF">H6G03_02010</name>
</gene>
<dbReference type="PANTHER" id="PTHR46401">
    <property type="entry name" value="GLYCOSYLTRANSFERASE WBBK-RELATED"/>
    <property type="match status" value="1"/>
</dbReference>
<evidence type="ECO:0000313" key="3">
    <source>
        <dbReference type="EMBL" id="MBD2179896.1"/>
    </source>
</evidence>
<dbReference type="Pfam" id="PF13439">
    <property type="entry name" value="Glyco_transf_4"/>
    <property type="match status" value="1"/>
</dbReference>
<evidence type="ECO:0000259" key="2">
    <source>
        <dbReference type="Pfam" id="PF13439"/>
    </source>
</evidence>
<dbReference type="EMBL" id="JACJPW010000003">
    <property type="protein sequence ID" value="MBD2179896.1"/>
    <property type="molecule type" value="Genomic_DNA"/>
</dbReference>
<dbReference type="PANTHER" id="PTHR46401:SF2">
    <property type="entry name" value="GLYCOSYLTRANSFERASE WBBK-RELATED"/>
    <property type="match status" value="1"/>
</dbReference>
<proteinExistence type="predicted"/>
<dbReference type="Pfam" id="PF13692">
    <property type="entry name" value="Glyco_trans_1_4"/>
    <property type="match status" value="1"/>
</dbReference>
<dbReference type="Pfam" id="PF13489">
    <property type="entry name" value="Methyltransf_23"/>
    <property type="match status" value="1"/>
</dbReference>
<dbReference type="RefSeq" id="WP_190461550.1">
    <property type="nucleotide sequence ID" value="NZ_JACJPW010000003.1"/>
</dbReference>
<protein>
    <submittedName>
        <fullName evidence="3">Glycosyltransferase</fullName>
    </submittedName>
</protein>
<dbReference type="GO" id="GO:0016757">
    <property type="term" value="F:glycosyltransferase activity"/>
    <property type="evidence" value="ECO:0007669"/>
    <property type="project" value="TreeGrafter"/>
</dbReference>
<dbReference type="GO" id="GO:0009103">
    <property type="term" value="P:lipopolysaccharide biosynthetic process"/>
    <property type="evidence" value="ECO:0007669"/>
    <property type="project" value="TreeGrafter"/>
</dbReference>
<comment type="caution">
    <text evidence="3">The sequence shown here is derived from an EMBL/GenBank/DDBJ whole genome shotgun (WGS) entry which is preliminary data.</text>
</comment>
<dbReference type="Gene3D" id="3.40.50.150">
    <property type="entry name" value="Vaccinia Virus protein VP39"/>
    <property type="match status" value="1"/>
</dbReference>
<evidence type="ECO:0000256" key="1">
    <source>
        <dbReference type="ARBA" id="ARBA00022679"/>
    </source>
</evidence>
<keyword evidence="1" id="KW-0808">Transferase</keyword>
<keyword evidence="4" id="KW-1185">Reference proteome</keyword>
<organism evidence="3 4">
    <name type="scientific">Aerosakkonema funiforme FACHB-1375</name>
    <dbReference type="NCBI Taxonomy" id="2949571"/>
    <lineage>
        <taxon>Bacteria</taxon>
        <taxon>Bacillati</taxon>
        <taxon>Cyanobacteriota</taxon>
        <taxon>Cyanophyceae</taxon>
        <taxon>Oscillatoriophycideae</taxon>
        <taxon>Aerosakkonematales</taxon>
        <taxon>Aerosakkonemataceae</taxon>
        <taxon>Aerosakkonema</taxon>
    </lineage>
</organism>
<dbReference type="SUPFAM" id="SSF53756">
    <property type="entry name" value="UDP-Glycosyltransferase/glycogen phosphorylase"/>
    <property type="match status" value="1"/>
</dbReference>
<dbReference type="CDD" id="cd03809">
    <property type="entry name" value="GT4_MtfB-like"/>
    <property type="match status" value="1"/>
</dbReference>
<dbReference type="SUPFAM" id="SSF53335">
    <property type="entry name" value="S-adenosyl-L-methionine-dependent methyltransferases"/>
    <property type="match status" value="1"/>
</dbReference>
<reference evidence="3" key="2">
    <citation type="submission" date="2020-08" db="EMBL/GenBank/DDBJ databases">
        <authorList>
            <person name="Chen M."/>
            <person name="Teng W."/>
            <person name="Zhao L."/>
            <person name="Hu C."/>
            <person name="Zhou Y."/>
            <person name="Han B."/>
            <person name="Song L."/>
            <person name="Shu W."/>
        </authorList>
    </citation>
    <scope>NUCLEOTIDE SEQUENCE</scope>
    <source>
        <strain evidence="3">FACHB-1375</strain>
    </source>
</reference>
<sequence>MKCKICQSESVFFANAKLLNKYDVDYWQCPNCRFVQTEEPYWLSEAYSNPIAKSDVGLVSRNIMLSNISTNIINTMFNQEGKFLDYGGGYGLFVRLMRDLGFDFYWEDKFCQNIFAQGFEIKKNDTFYELLTAFELFEHLVNPVEEIEQLLKYSTNILFSTELLPANNPKPQEWLYYSLLEGQHISIYTDRALSIVAEKLGLQFYSNGASIHLLTNKKIPSILFENLAFCEPPQLTRKSLTQKDYFQALGYENDENNIINIKPSKQDKIGVKIIIDGVFFQIYKTGIGRVWQSLLEEWSKDGFAEHILVLDRGGTAPKVTGIKYRLIQPYSYSRTSLDRELLQQICDEENGDLFISTYYTTPISTPSVFMGYDMIPEVLQGNLNEPMWREKHFAIRHASTYITISENTARDLVKFFPDLSPDRVTVAHCGVSSILSPATQAEIDNFKKKYGIAKPYFILVGSRSGYKNGTLFFQAFGKLHSKQAFDIVCTGFDLEFEDEFRAYTSGSTVYMLTLNDEELKAAYSGAIALVFPSVYEGFGLPVLEALACGCPVITSPNASLPEVAGEAAIYVEYTDVDGMVNALCDVQKPAIRNILITAGFAQAKKFSWTNMASKVRPALIQATLLPLKLRVFNLIIFPDWLQPEESLYSEMAAVMRILGTHPDRDRINLLIDISSISENSEIDVNLFLSSLVMNLLMEEDVDVTDGLEISPVGKLDSLQWEVLLPQIHSRIRFENENKKQTPQIKIESIQVIDLDKIANMRFFSET</sequence>
<dbReference type="InterPro" id="IPR029063">
    <property type="entry name" value="SAM-dependent_MTases_sf"/>
</dbReference>
<dbReference type="InterPro" id="IPR028098">
    <property type="entry name" value="Glyco_trans_4-like_N"/>
</dbReference>
<dbReference type="AlphaFoldDB" id="A0A926V9S1"/>
<name>A0A926V9S1_9CYAN</name>
<accession>A0A926V9S1</accession>
<reference evidence="3" key="1">
    <citation type="journal article" date="2015" name="ISME J.">
        <title>Draft Genome Sequence of Streptomyces incarnatus NRRL8089, which Produces the Nucleoside Antibiotic Sinefungin.</title>
        <authorList>
            <person name="Oshima K."/>
            <person name="Hattori M."/>
            <person name="Shimizu H."/>
            <person name="Fukuda K."/>
            <person name="Nemoto M."/>
            <person name="Inagaki K."/>
            <person name="Tamura T."/>
        </authorList>
    </citation>
    <scope>NUCLEOTIDE SEQUENCE</scope>
    <source>
        <strain evidence="3">FACHB-1375</strain>
    </source>
</reference>